<comment type="caution">
    <text evidence="8">The sequence shown here is derived from an EMBL/GenBank/DDBJ whole genome shotgun (WGS) entry which is preliminary data.</text>
</comment>
<dbReference type="PROSITE" id="PS50011">
    <property type="entry name" value="PROTEIN_KINASE_DOM"/>
    <property type="match status" value="1"/>
</dbReference>
<keyword evidence="1" id="KW-0808">Transferase</keyword>
<dbReference type="Proteomes" id="UP000050867">
    <property type="component" value="Unassembled WGS sequence"/>
</dbReference>
<evidence type="ECO:0000256" key="3">
    <source>
        <dbReference type="ARBA" id="ARBA00022777"/>
    </source>
</evidence>
<evidence type="ECO:0000256" key="5">
    <source>
        <dbReference type="PROSITE-ProRule" id="PRU10141"/>
    </source>
</evidence>
<name>A0A0T6LUU1_WENVI</name>
<feature type="compositionally biased region" description="Low complexity" evidence="6">
    <location>
        <begin position="330"/>
        <end position="351"/>
    </location>
</feature>
<dbReference type="CDD" id="cd14014">
    <property type="entry name" value="STKc_PknB_like"/>
    <property type="match status" value="1"/>
</dbReference>
<evidence type="ECO:0000313" key="9">
    <source>
        <dbReference type="Proteomes" id="UP000050867"/>
    </source>
</evidence>
<dbReference type="PROSITE" id="PS00108">
    <property type="entry name" value="PROTEIN_KINASE_ST"/>
    <property type="match status" value="1"/>
</dbReference>
<evidence type="ECO:0000256" key="4">
    <source>
        <dbReference type="ARBA" id="ARBA00022840"/>
    </source>
</evidence>
<feature type="binding site" evidence="5">
    <location>
        <position position="55"/>
    </location>
    <ligand>
        <name>ATP</name>
        <dbReference type="ChEBI" id="CHEBI:30616"/>
    </ligand>
</feature>
<keyword evidence="4 5" id="KW-0067">ATP-binding</keyword>
<feature type="compositionally biased region" description="Polar residues" evidence="6">
    <location>
        <begin position="399"/>
        <end position="418"/>
    </location>
</feature>
<dbReference type="PANTHER" id="PTHR43289">
    <property type="entry name" value="MITOGEN-ACTIVATED PROTEIN KINASE KINASE KINASE 20-RELATED"/>
    <property type="match status" value="1"/>
</dbReference>
<proteinExistence type="predicted"/>
<dbReference type="EMBL" id="LLZU01000010">
    <property type="protein sequence ID" value="KRV49818.1"/>
    <property type="molecule type" value="Genomic_DNA"/>
</dbReference>
<evidence type="ECO:0000256" key="1">
    <source>
        <dbReference type="ARBA" id="ARBA00022679"/>
    </source>
</evidence>
<dbReference type="PANTHER" id="PTHR43289:SF34">
    <property type="entry name" value="SERINE_THREONINE-PROTEIN KINASE YBDM-RELATED"/>
    <property type="match status" value="1"/>
</dbReference>
<accession>A0A0T6LUU1</accession>
<keyword evidence="3" id="KW-0418">Kinase</keyword>
<dbReference type="RefSeq" id="WP_018386769.1">
    <property type="nucleotide sequence ID" value="NZ_LLZU01000010.1"/>
</dbReference>
<organism evidence="8 9">
    <name type="scientific">Wenjunlia vitaminophila</name>
    <name type="common">Streptomyces vitaminophilus</name>
    <dbReference type="NCBI Taxonomy" id="76728"/>
    <lineage>
        <taxon>Bacteria</taxon>
        <taxon>Bacillati</taxon>
        <taxon>Actinomycetota</taxon>
        <taxon>Actinomycetes</taxon>
        <taxon>Kitasatosporales</taxon>
        <taxon>Streptomycetaceae</taxon>
        <taxon>Wenjunlia</taxon>
    </lineage>
</organism>
<dbReference type="OrthoDB" id="3454170at2"/>
<dbReference type="eggNOG" id="COG0515">
    <property type="taxonomic scope" value="Bacteria"/>
</dbReference>
<dbReference type="Gene3D" id="1.10.510.10">
    <property type="entry name" value="Transferase(Phosphotransferase) domain 1"/>
    <property type="match status" value="1"/>
</dbReference>
<feature type="region of interest" description="Disordered" evidence="6">
    <location>
        <begin position="393"/>
        <end position="424"/>
    </location>
</feature>
<keyword evidence="9" id="KW-1185">Reference proteome</keyword>
<evidence type="ECO:0000256" key="6">
    <source>
        <dbReference type="SAM" id="MobiDB-lite"/>
    </source>
</evidence>
<evidence type="ECO:0000259" key="7">
    <source>
        <dbReference type="PROSITE" id="PS50011"/>
    </source>
</evidence>
<reference evidence="8 9" key="1">
    <citation type="submission" date="2015-10" db="EMBL/GenBank/DDBJ databases">
        <title>Draft genome sequence of pyrrolomycin-producing Streptomyces vitaminophilus.</title>
        <authorList>
            <person name="Graham D.E."/>
            <person name="Mahan K.M."/>
            <person name="Klingeman D.M."/>
            <person name="Hettich R.L."/>
            <person name="Parry R.J."/>
        </authorList>
    </citation>
    <scope>NUCLEOTIDE SEQUENCE [LARGE SCALE GENOMIC DNA]</scope>
    <source>
        <strain evidence="8 9">ATCC 31673</strain>
    </source>
</reference>
<evidence type="ECO:0000313" key="8">
    <source>
        <dbReference type="EMBL" id="KRV49818.1"/>
    </source>
</evidence>
<dbReference type="InterPro" id="IPR008271">
    <property type="entry name" value="Ser/Thr_kinase_AS"/>
</dbReference>
<sequence>MNGLQGFSGLGDDDGAWGAEPITIGPYRVVRRLGAGGMGEVYLARSPGGRPVAVKTFGLGSLVTDDDRRRFAREVALAGRISAAFTAAVVDADPHAELPWMATQFVPAPSLAELVRTCGPLPVEAARWVAAGAAEALAALHAQGIVHRDLKPSNILLPADGPRLIDFGISHTADLTRTTVTLGTVAFASPEQARGERSTPASDVYALGCTVFHLVTGRAPYLEGDQFQLLGRVSRGDVDLTGVPEALADVVRRCLRRDPAERPAATALVEMVRTDLAARPDAASADHWLPPSWLELIRQHEMRDEGEFADGTSERTTVARPFPQPPPGRPTTGPDATTPGTPEGAADPGAPVANVPAGRGARRTSVARVRNAVVAVVCCGALALFLYDGLRGGARDDGQSSSENTSSVLTWTPETESGTQEDEPIPDAAHTEAVAFMDSVDKGDCLNLRYTDVQYVPEGLPRKVACGSSSAATRITRVIRVDPRTLRPLQECPGGADGARWTPFELDSTLDTRSLCVNRVFRVGDCFPVREWVGGRRDQGLGVSMDRTRTGKTFSVWDCGWGHSNNFEHVAEVTSIHPASAGRGVCGTRDAWLVEQDRRLVCTRDIGS</sequence>
<dbReference type="SMART" id="SM00220">
    <property type="entry name" value="S_TKc"/>
    <property type="match status" value="1"/>
</dbReference>
<feature type="region of interest" description="Disordered" evidence="6">
    <location>
        <begin position="304"/>
        <end position="357"/>
    </location>
</feature>
<keyword evidence="2 5" id="KW-0547">Nucleotide-binding</keyword>
<dbReference type="InterPro" id="IPR011009">
    <property type="entry name" value="Kinase-like_dom_sf"/>
</dbReference>
<dbReference type="Gene3D" id="3.30.200.20">
    <property type="entry name" value="Phosphorylase Kinase, domain 1"/>
    <property type="match status" value="1"/>
</dbReference>
<gene>
    <name evidence="8" type="ORF">AQ490_19210</name>
</gene>
<dbReference type="InterPro" id="IPR000719">
    <property type="entry name" value="Prot_kinase_dom"/>
</dbReference>
<dbReference type="GO" id="GO:0004674">
    <property type="term" value="F:protein serine/threonine kinase activity"/>
    <property type="evidence" value="ECO:0007669"/>
    <property type="project" value="TreeGrafter"/>
</dbReference>
<dbReference type="AlphaFoldDB" id="A0A0T6LUU1"/>
<dbReference type="InterPro" id="IPR017441">
    <property type="entry name" value="Protein_kinase_ATP_BS"/>
</dbReference>
<dbReference type="SUPFAM" id="SSF56112">
    <property type="entry name" value="Protein kinase-like (PK-like)"/>
    <property type="match status" value="1"/>
</dbReference>
<evidence type="ECO:0000256" key="2">
    <source>
        <dbReference type="ARBA" id="ARBA00022741"/>
    </source>
</evidence>
<dbReference type="Pfam" id="PF00069">
    <property type="entry name" value="Pkinase"/>
    <property type="match status" value="1"/>
</dbReference>
<dbReference type="STRING" id="76728.AQ490_19210"/>
<protein>
    <recommendedName>
        <fullName evidence="7">Protein kinase domain-containing protein</fullName>
    </recommendedName>
</protein>
<dbReference type="GO" id="GO:0005524">
    <property type="term" value="F:ATP binding"/>
    <property type="evidence" value="ECO:0007669"/>
    <property type="project" value="UniProtKB-UniRule"/>
</dbReference>
<dbReference type="PROSITE" id="PS00107">
    <property type="entry name" value="PROTEIN_KINASE_ATP"/>
    <property type="match status" value="1"/>
</dbReference>
<feature type="domain" description="Protein kinase" evidence="7">
    <location>
        <begin position="27"/>
        <end position="289"/>
    </location>
</feature>